<evidence type="ECO:0000313" key="2">
    <source>
        <dbReference type="EMBL" id="NGO73337.1"/>
    </source>
</evidence>
<dbReference type="RefSeq" id="WP_165302989.1">
    <property type="nucleotide sequence ID" value="NZ_JAAKZZ010000696.1"/>
</dbReference>
<keyword evidence="1" id="KW-0472">Membrane</keyword>
<sequence>MHHDRAPPEARRDFRRVNLLTGCYAALGLLTLGVVAIANSRRTRSAFRR</sequence>
<dbReference type="EMBL" id="JAAKZZ010000696">
    <property type="protein sequence ID" value="NGO73337.1"/>
    <property type="molecule type" value="Genomic_DNA"/>
</dbReference>
<dbReference type="AlphaFoldDB" id="A0A6G4X920"/>
<reference evidence="2 3" key="1">
    <citation type="submission" date="2020-02" db="EMBL/GenBank/DDBJ databases">
        <title>Whole-genome analyses of novel actinobacteria.</title>
        <authorList>
            <person name="Sahin N."/>
            <person name="Tatar D."/>
        </authorList>
    </citation>
    <scope>NUCLEOTIDE SEQUENCE [LARGE SCALE GENOMIC DNA]</scope>
    <source>
        <strain evidence="2 3">SB3404</strain>
    </source>
</reference>
<dbReference type="Proteomes" id="UP000477722">
    <property type="component" value="Unassembled WGS sequence"/>
</dbReference>
<comment type="caution">
    <text evidence="2">The sequence shown here is derived from an EMBL/GenBank/DDBJ whole genome shotgun (WGS) entry which is preliminary data.</text>
</comment>
<evidence type="ECO:0000313" key="3">
    <source>
        <dbReference type="Proteomes" id="UP000477722"/>
    </source>
</evidence>
<evidence type="ECO:0000256" key="1">
    <source>
        <dbReference type="SAM" id="Phobius"/>
    </source>
</evidence>
<name>A0A6G4X920_9ACTN</name>
<accession>A0A6G4X920</accession>
<proteinExistence type="predicted"/>
<keyword evidence="1" id="KW-1133">Transmembrane helix</keyword>
<protein>
    <submittedName>
        <fullName evidence="2">Uncharacterized protein</fullName>
    </submittedName>
</protein>
<keyword evidence="1" id="KW-0812">Transmembrane</keyword>
<feature type="transmembrane region" description="Helical" evidence="1">
    <location>
        <begin position="19"/>
        <end position="39"/>
    </location>
</feature>
<organism evidence="2 3">
    <name type="scientific">Streptomyces boncukensis</name>
    <dbReference type="NCBI Taxonomy" id="2711219"/>
    <lineage>
        <taxon>Bacteria</taxon>
        <taxon>Bacillati</taxon>
        <taxon>Actinomycetota</taxon>
        <taxon>Actinomycetes</taxon>
        <taxon>Kitasatosporales</taxon>
        <taxon>Streptomycetaceae</taxon>
        <taxon>Streptomyces</taxon>
    </lineage>
</organism>
<gene>
    <name evidence="2" type="ORF">G5C65_34405</name>
</gene>
<keyword evidence="3" id="KW-1185">Reference proteome</keyword>